<proteinExistence type="predicted"/>
<dbReference type="AlphaFoldDB" id="A0A182NYC2"/>
<dbReference type="Proteomes" id="UP000075884">
    <property type="component" value="Unassembled WGS sequence"/>
</dbReference>
<keyword evidence="2" id="KW-1185">Reference proteome</keyword>
<evidence type="ECO:0000313" key="1">
    <source>
        <dbReference type="EnsemblMetazoa" id="ADIR014822-PA"/>
    </source>
</evidence>
<dbReference type="VEuPathDB" id="VectorBase:ADIR014822"/>
<organism evidence="1 2">
    <name type="scientific">Anopheles dirus</name>
    <dbReference type="NCBI Taxonomy" id="7168"/>
    <lineage>
        <taxon>Eukaryota</taxon>
        <taxon>Metazoa</taxon>
        <taxon>Ecdysozoa</taxon>
        <taxon>Arthropoda</taxon>
        <taxon>Hexapoda</taxon>
        <taxon>Insecta</taxon>
        <taxon>Pterygota</taxon>
        <taxon>Neoptera</taxon>
        <taxon>Endopterygota</taxon>
        <taxon>Diptera</taxon>
        <taxon>Nematocera</taxon>
        <taxon>Culicoidea</taxon>
        <taxon>Culicidae</taxon>
        <taxon>Anophelinae</taxon>
        <taxon>Anopheles</taxon>
    </lineage>
</organism>
<reference evidence="2" key="1">
    <citation type="submission" date="2013-03" db="EMBL/GenBank/DDBJ databases">
        <title>The Genome Sequence of Anopheles dirus WRAIR2.</title>
        <authorList>
            <consortium name="The Broad Institute Genomics Platform"/>
            <person name="Neafsey D.E."/>
            <person name="Walton C."/>
            <person name="Walker B."/>
            <person name="Young S.K."/>
            <person name="Zeng Q."/>
            <person name="Gargeya S."/>
            <person name="Fitzgerald M."/>
            <person name="Haas B."/>
            <person name="Abouelleil A."/>
            <person name="Allen A.W."/>
            <person name="Alvarado L."/>
            <person name="Arachchi H.M."/>
            <person name="Berlin A.M."/>
            <person name="Chapman S.B."/>
            <person name="Gainer-Dewar J."/>
            <person name="Goldberg J."/>
            <person name="Griggs A."/>
            <person name="Gujja S."/>
            <person name="Hansen M."/>
            <person name="Howarth C."/>
            <person name="Imamovic A."/>
            <person name="Ireland A."/>
            <person name="Larimer J."/>
            <person name="McCowan C."/>
            <person name="Murphy C."/>
            <person name="Pearson M."/>
            <person name="Poon T.W."/>
            <person name="Priest M."/>
            <person name="Roberts A."/>
            <person name="Saif S."/>
            <person name="Shea T."/>
            <person name="Sisk P."/>
            <person name="Sykes S."/>
            <person name="Wortman J."/>
            <person name="Nusbaum C."/>
            <person name="Birren B."/>
        </authorList>
    </citation>
    <scope>NUCLEOTIDE SEQUENCE [LARGE SCALE GENOMIC DNA]</scope>
    <source>
        <strain evidence="2">WRAIR2</strain>
    </source>
</reference>
<reference evidence="1" key="2">
    <citation type="submission" date="2020-05" db="UniProtKB">
        <authorList>
            <consortium name="EnsemblMetazoa"/>
        </authorList>
    </citation>
    <scope>IDENTIFICATION</scope>
    <source>
        <strain evidence="1">WRAIR2</strain>
    </source>
</reference>
<name>A0A182NYC2_9DIPT</name>
<dbReference type="EnsemblMetazoa" id="ADIR014822-RA">
    <property type="protein sequence ID" value="ADIR014822-PA"/>
    <property type="gene ID" value="ADIR014822"/>
</dbReference>
<accession>A0A182NYC2</accession>
<evidence type="ECO:0000313" key="2">
    <source>
        <dbReference type="Proteomes" id="UP000075884"/>
    </source>
</evidence>
<protein>
    <submittedName>
        <fullName evidence="1">Uncharacterized protein</fullName>
    </submittedName>
</protein>
<sequence>MVLPEEQRSMQLFLIVFRQISCCFQPFLKLKRKSDFLHNCSGISDTIVHQSVNE</sequence>